<evidence type="ECO:0000313" key="1">
    <source>
        <dbReference type="EMBL" id="QJA85218.1"/>
    </source>
</evidence>
<reference evidence="1" key="1">
    <citation type="submission" date="2020-03" db="EMBL/GenBank/DDBJ databases">
        <title>The deep terrestrial virosphere.</title>
        <authorList>
            <person name="Holmfeldt K."/>
            <person name="Nilsson E."/>
            <person name="Simone D."/>
            <person name="Lopez-Fernandez M."/>
            <person name="Wu X."/>
            <person name="de Brujin I."/>
            <person name="Lundin D."/>
            <person name="Andersson A."/>
            <person name="Bertilsson S."/>
            <person name="Dopson M."/>
        </authorList>
    </citation>
    <scope>NUCLEOTIDE SEQUENCE</scope>
    <source>
        <strain evidence="1">MM415B02249</strain>
    </source>
</reference>
<protein>
    <submittedName>
        <fullName evidence="1">Uncharacterized protein</fullName>
    </submittedName>
</protein>
<proteinExistence type="predicted"/>
<accession>A0A6M3KV91</accession>
<sequence>MSYHEKGYHRVDRIVTTLLDGRTVAKGVTTQLVVAGDVYITVTVPNLNFIEEVLHIEVYTDPSCAIENGFGNKNIVENVVGITIAGLAEGTTITLEIIAIGV</sequence>
<organism evidence="1">
    <name type="scientific">viral metagenome</name>
    <dbReference type="NCBI Taxonomy" id="1070528"/>
    <lineage>
        <taxon>unclassified sequences</taxon>
        <taxon>metagenomes</taxon>
        <taxon>organismal metagenomes</taxon>
    </lineage>
</organism>
<gene>
    <name evidence="1" type="ORF">MM415B02249_0015</name>
</gene>
<dbReference type="AlphaFoldDB" id="A0A6M3KV91"/>
<dbReference type="EMBL" id="MT142561">
    <property type="protein sequence ID" value="QJA85218.1"/>
    <property type="molecule type" value="Genomic_DNA"/>
</dbReference>
<name>A0A6M3KV91_9ZZZZ</name>